<dbReference type="InterPro" id="IPR036573">
    <property type="entry name" value="CBM_sf_5/12"/>
</dbReference>
<evidence type="ECO:0000259" key="2">
    <source>
        <dbReference type="SMART" id="SM00495"/>
    </source>
</evidence>
<evidence type="ECO:0000313" key="4">
    <source>
        <dbReference type="Proteomes" id="UP001410795"/>
    </source>
</evidence>
<dbReference type="EMBL" id="BAAAYV010000009">
    <property type="protein sequence ID" value="GAA3659888.1"/>
    <property type="molecule type" value="Genomic_DNA"/>
</dbReference>
<dbReference type="InterPro" id="IPR003610">
    <property type="entry name" value="CBM5/12"/>
</dbReference>
<dbReference type="Gene3D" id="2.10.10.20">
    <property type="entry name" value="Carbohydrate-binding module superfamily 5/12"/>
    <property type="match status" value="2"/>
</dbReference>
<dbReference type="RefSeq" id="WP_246604164.1">
    <property type="nucleotide sequence ID" value="NZ_BAAAYV010000009.1"/>
</dbReference>
<protein>
    <recommendedName>
        <fullName evidence="2">Chitin-binding type-3 domain-containing protein</fullName>
    </recommendedName>
</protein>
<feature type="domain" description="Chitin-binding type-3" evidence="2">
    <location>
        <begin position="393"/>
        <end position="436"/>
    </location>
</feature>
<dbReference type="SUPFAM" id="SSF51055">
    <property type="entry name" value="Carbohydrate binding domain"/>
    <property type="match status" value="2"/>
</dbReference>
<organism evidence="3 4">
    <name type="scientific">Microbacterium marinilacus</name>
    <dbReference type="NCBI Taxonomy" id="415209"/>
    <lineage>
        <taxon>Bacteria</taxon>
        <taxon>Bacillati</taxon>
        <taxon>Actinomycetota</taxon>
        <taxon>Actinomycetes</taxon>
        <taxon>Micrococcales</taxon>
        <taxon>Microbacteriaceae</taxon>
        <taxon>Microbacterium</taxon>
    </lineage>
</organism>
<proteinExistence type="predicted"/>
<dbReference type="CDD" id="cd12215">
    <property type="entry name" value="ChiC_BD"/>
    <property type="match status" value="1"/>
</dbReference>
<keyword evidence="1" id="KW-0378">Hydrolase</keyword>
<dbReference type="InterPro" id="IPR005135">
    <property type="entry name" value="Endo/exonuclease/phosphatase"/>
</dbReference>
<evidence type="ECO:0000313" key="3">
    <source>
        <dbReference type="EMBL" id="GAA3659888.1"/>
    </source>
</evidence>
<dbReference type="SUPFAM" id="SSF56219">
    <property type="entry name" value="DNase I-like"/>
    <property type="match status" value="1"/>
</dbReference>
<feature type="domain" description="Chitin-binding type-3" evidence="2">
    <location>
        <begin position="447"/>
        <end position="490"/>
    </location>
</feature>
<dbReference type="Pfam" id="PF03372">
    <property type="entry name" value="Exo_endo_phos"/>
    <property type="match status" value="1"/>
</dbReference>
<keyword evidence="4" id="KW-1185">Reference proteome</keyword>
<comment type="caution">
    <text evidence="3">The sequence shown here is derived from an EMBL/GenBank/DDBJ whole genome shotgun (WGS) entry which is preliminary data.</text>
</comment>
<dbReference type="SMART" id="SM00495">
    <property type="entry name" value="ChtBD3"/>
    <property type="match status" value="2"/>
</dbReference>
<dbReference type="Pfam" id="PF02839">
    <property type="entry name" value="CBM_5_12"/>
    <property type="match status" value="2"/>
</dbReference>
<evidence type="ECO:0000256" key="1">
    <source>
        <dbReference type="ARBA" id="ARBA00022801"/>
    </source>
</evidence>
<reference evidence="4" key="1">
    <citation type="journal article" date="2019" name="Int. J. Syst. Evol. Microbiol.">
        <title>The Global Catalogue of Microorganisms (GCM) 10K type strain sequencing project: providing services to taxonomists for standard genome sequencing and annotation.</title>
        <authorList>
            <consortium name="The Broad Institute Genomics Platform"/>
            <consortium name="The Broad Institute Genome Sequencing Center for Infectious Disease"/>
            <person name="Wu L."/>
            <person name="Ma J."/>
        </authorList>
    </citation>
    <scope>NUCLEOTIDE SEQUENCE [LARGE SCALE GENOMIC DNA]</scope>
    <source>
        <strain evidence="4">JCM 16546</strain>
    </source>
</reference>
<dbReference type="Gene3D" id="3.60.10.10">
    <property type="entry name" value="Endonuclease/exonuclease/phosphatase"/>
    <property type="match status" value="1"/>
</dbReference>
<dbReference type="InterPro" id="IPR036691">
    <property type="entry name" value="Endo/exonu/phosph_ase_sf"/>
</dbReference>
<dbReference type="PANTHER" id="PTHR41349">
    <property type="match status" value="1"/>
</dbReference>
<name>A0ABP7BID6_9MICO</name>
<dbReference type="Proteomes" id="UP001410795">
    <property type="component" value="Unassembled WGS sequence"/>
</dbReference>
<accession>A0ABP7BID6</accession>
<dbReference type="PANTHER" id="PTHR41349:SF1">
    <property type="entry name" value="PROTEIN CBG08683"/>
    <property type="match status" value="1"/>
</dbReference>
<gene>
    <name evidence="3" type="ORF">GCM10022202_20920</name>
</gene>
<sequence>MSLFPVADTGRRRRAPLLAVPVALGALLLSPTLVAAASPNPATSGPEPIAVEREAAGGETPVDPAAPIDLTVLQFNLWGKTTSADVLAELGADVVFVEEAQQGARALASDLGFEYHSTGGSAGVISRYPIVETDVLQTPGTQGGWMKAVIQVGATEIAAYGGHLEYRYYANYLPRGYAGDVRGADFPSEWQGWDRLAAPVTDVDALLAANEASGRPAAAALLVEDMESERAAGRIAVAGMDMNEASVFDWDERTADLYDHNGTAVPWQTTSILDEAGLVDAYRSTYPDPVSHPGMTWPADTPNVPVSSLAWAPEADERDRIDYIFYAPDERLSLESTRIVGPQGDIVRGERALPVTSDPIYTPEAAWTSDHKALQADFVVCGEACLEASEPEAPAWVAGRVYDHGDVVSHDGAVYVAQWWTTEVPGASTTGSWMERGEPVACAEGDVRAWTTSQVYTGGERVAFDGQVFEAKWWTRDQRPGDPWGPWSATGAC</sequence>